<comment type="subcellular location">
    <subcellularLocation>
        <location evidence="1">Cell inner membrane</location>
        <topology evidence="1">Multi-pass membrane protein</topology>
    </subcellularLocation>
</comment>
<dbReference type="PATRIC" id="fig|1267766.3.peg.1310"/>
<evidence type="ECO:0000256" key="1">
    <source>
        <dbReference type="HAMAP-Rule" id="MF_02088"/>
    </source>
</evidence>
<keyword evidence="1" id="KW-1003">Cell membrane</keyword>
<dbReference type="Pfam" id="PF02592">
    <property type="entry name" value="Vut_1"/>
    <property type="match status" value="1"/>
</dbReference>
<accession>A0A0F7KU81</accession>
<name>A0A0F7KU81_9SPHN</name>
<comment type="similarity">
    <text evidence="1">Belongs to the vitamin uptake transporter (VUT/ECF) (TC 2.A.88) family. Q precursor transporter subfamily.</text>
</comment>
<feature type="transmembrane region" description="Helical" evidence="1">
    <location>
        <begin position="20"/>
        <end position="41"/>
    </location>
</feature>
<protein>
    <recommendedName>
        <fullName evidence="1">Probable queuosine precursor transporter</fullName>
        <shortName evidence="1">Q precursor transporter</shortName>
    </recommendedName>
</protein>
<dbReference type="GO" id="GO:0005886">
    <property type="term" value="C:plasma membrane"/>
    <property type="evidence" value="ECO:0007669"/>
    <property type="project" value="UniProtKB-SubCell"/>
</dbReference>
<organism evidence="2 3">
    <name type="scientific">Croceibacterium atlanticum</name>
    <dbReference type="NCBI Taxonomy" id="1267766"/>
    <lineage>
        <taxon>Bacteria</taxon>
        <taxon>Pseudomonadati</taxon>
        <taxon>Pseudomonadota</taxon>
        <taxon>Alphaproteobacteria</taxon>
        <taxon>Sphingomonadales</taxon>
        <taxon>Erythrobacteraceae</taxon>
        <taxon>Croceibacterium</taxon>
    </lineage>
</organism>
<keyword evidence="1" id="KW-0472">Membrane</keyword>
<keyword evidence="3" id="KW-1185">Reference proteome</keyword>
<evidence type="ECO:0000313" key="3">
    <source>
        <dbReference type="Proteomes" id="UP000034392"/>
    </source>
</evidence>
<keyword evidence="1" id="KW-1133">Transmembrane helix</keyword>
<feature type="transmembrane region" description="Helical" evidence="1">
    <location>
        <begin position="128"/>
        <end position="148"/>
    </location>
</feature>
<reference evidence="2" key="1">
    <citation type="submission" date="2015-05" db="EMBL/GenBank/DDBJ databases">
        <title>The complete genome of Altererythrobacter atlanticus strain 26DY36.</title>
        <authorList>
            <person name="Wu Y.-H."/>
            <person name="Cheng H."/>
            <person name="Wu X.-W."/>
        </authorList>
    </citation>
    <scope>NUCLEOTIDE SEQUENCE [LARGE SCALE GENOMIC DNA]</scope>
    <source>
        <strain evidence="2">26DY36</strain>
    </source>
</reference>
<dbReference type="Proteomes" id="UP000034392">
    <property type="component" value="Chromosome"/>
</dbReference>
<keyword evidence="1" id="KW-0813">Transport</keyword>
<dbReference type="EMBL" id="CP011452">
    <property type="protein sequence ID" value="AKH42345.1"/>
    <property type="molecule type" value="Genomic_DNA"/>
</dbReference>
<sequence length="254" mass="27595">MEADTVRIDGKAGGKRAFRYFDYVMAAFVAILLLSNVLGAGKVAEVDLPFVGLWPFGAGVLFFPISYVLGDVLTEVYGYAHARRCIWAGFVALLFMAFMSWVVVALPPAANWGNQAAYEAIFGQVPRIVFASIAAFWAGEFVNSYVLARMKIWTKGKALWTRTIGSTIVGQGVDSALFYPLAFLYADGWTTQLVITVALTQWALKTGWEALLTPVTYAVVGFLKRREGVEVFDTGTDFSPFARGGNAADGAIAP</sequence>
<gene>
    <name evidence="2" type="ORF">WYH_01302</name>
</gene>
<dbReference type="HAMAP" id="MF_02088">
    <property type="entry name" value="Q_prec_transport"/>
    <property type="match status" value="1"/>
</dbReference>
<dbReference type="RefSeq" id="WP_046903181.1">
    <property type="nucleotide sequence ID" value="NZ_CP011452.2"/>
</dbReference>
<evidence type="ECO:0000313" key="2">
    <source>
        <dbReference type="EMBL" id="AKH42345.1"/>
    </source>
</evidence>
<feature type="transmembrane region" description="Helical" evidence="1">
    <location>
        <begin position="85"/>
        <end position="108"/>
    </location>
</feature>
<dbReference type="AlphaFoldDB" id="A0A0F7KU81"/>
<keyword evidence="1" id="KW-0812">Transmembrane</keyword>
<dbReference type="PANTHER" id="PTHR34300:SF2">
    <property type="entry name" value="QUEUOSINE PRECURSOR TRANSPORTER-RELATED"/>
    <property type="match status" value="1"/>
</dbReference>
<dbReference type="GO" id="GO:0022857">
    <property type="term" value="F:transmembrane transporter activity"/>
    <property type="evidence" value="ECO:0007669"/>
    <property type="project" value="UniProtKB-UniRule"/>
</dbReference>
<keyword evidence="1" id="KW-0997">Cell inner membrane</keyword>
<dbReference type="PANTHER" id="PTHR34300">
    <property type="entry name" value="QUEUOSINE PRECURSOR TRANSPORTER-RELATED"/>
    <property type="match status" value="1"/>
</dbReference>
<proteinExistence type="inferred from homology"/>
<dbReference type="NCBIfam" id="TIGR00697">
    <property type="entry name" value="queuosine precursor transporter"/>
    <property type="match status" value="1"/>
</dbReference>
<feature type="transmembrane region" description="Helical" evidence="1">
    <location>
        <begin position="53"/>
        <end position="73"/>
    </location>
</feature>
<dbReference type="OrthoDB" id="9805479at2"/>
<dbReference type="InterPro" id="IPR003744">
    <property type="entry name" value="YhhQ"/>
</dbReference>
<dbReference type="KEGG" id="aay:WYH_01302"/>
<dbReference type="STRING" id="1267766.WYH_01302"/>
<comment type="function">
    <text evidence="1">Involved in the import of queuosine (Q) precursors, required for Q precursor salvage.</text>
</comment>